<evidence type="ECO:0000256" key="3">
    <source>
        <dbReference type="SAM" id="Coils"/>
    </source>
</evidence>
<evidence type="ECO:0000313" key="6">
    <source>
        <dbReference type="Proteomes" id="UP000029228"/>
    </source>
</evidence>
<keyword evidence="6" id="KW-1185">Reference proteome</keyword>
<organism evidence="5 6">
    <name type="scientific">Vibrio maritimus</name>
    <dbReference type="NCBI Taxonomy" id="990268"/>
    <lineage>
        <taxon>Bacteria</taxon>
        <taxon>Pseudomonadati</taxon>
        <taxon>Pseudomonadota</taxon>
        <taxon>Gammaproteobacteria</taxon>
        <taxon>Vibrionales</taxon>
        <taxon>Vibrionaceae</taxon>
        <taxon>Vibrio</taxon>
    </lineage>
</organism>
<dbReference type="SUPFAM" id="SSF52540">
    <property type="entry name" value="P-loop containing nucleoside triphosphate hydrolases"/>
    <property type="match status" value="2"/>
</dbReference>
<evidence type="ECO:0000256" key="2">
    <source>
        <dbReference type="ARBA" id="ARBA00022840"/>
    </source>
</evidence>
<dbReference type="InterPro" id="IPR003593">
    <property type="entry name" value="AAA+_ATPase"/>
</dbReference>
<gene>
    <name evidence="5" type="ORF">JCM19235_5300</name>
</gene>
<dbReference type="GO" id="GO:0016887">
    <property type="term" value="F:ATP hydrolysis activity"/>
    <property type="evidence" value="ECO:0007669"/>
    <property type="project" value="InterPro"/>
</dbReference>
<comment type="caution">
    <text evidence="5">The sequence shown here is derived from an EMBL/GenBank/DDBJ whole genome shotgun (WGS) entry which is preliminary data.</text>
</comment>
<feature type="coiled-coil region" evidence="3">
    <location>
        <begin position="267"/>
        <end position="294"/>
    </location>
</feature>
<keyword evidence="1" id="KW-0547">Nucleotide-binding</keyword>
<reference evidence="5 6" key="2">
    <citation type="submission" date="2014-09" db="EMBL/GenBank/DDBJ databases">
        <authorList>
            <consortium name="NBRP consortium"/>
            <person name="Sawabe T."/>
            <person name="Meirelles P."/>
            <person name="Nakanishi M."/>
            <person name="Sayaka M."/>
            <person name="Hattori M."/>
            <person name="Ohkuma M."/>
        </authorList>
    </citation>
    <scope>NUCLEOTIDE SEQUENCE [LARGE SCALE GENOMIC DNA]</scope>
    <source>
        <strain evidence="6">JCM19235</strain>
    </source>
</reference>
<keyword evidence="3" id="KW-0175">Coiled coil</keyword>
<evidence type="ECO:0000259" key="4">
    <source>
        <dbReference type="SMART" id="SM00382"/>
    </source>
</evidence>
<dbReference type="EMBL" id="BBMR01000001">
    <property type="protein sequence ID" value="GAL16751.1"/>
    <property type="molecule type" value="Genomic_DNA"/>
</dbReference>
<dbReference type="Pfam" id="PF00005">
    <property type="entry name" value="ABC_tran"/>
    <property type="match status" value="2"/>
</dbReference>
<sequence length="495" mass="55721">MVGKNGCGKSHLASILAKHSQPSSGSVEWGSNIKSIGVYRQEESQDELDYSVAAYLGVENKLEALKQISEGSTDNHWFDQIADSDWQLEQTMTELFESLRLPTDLSTKLRHLSGGQRAIIRLYRLLNQEHDGWILDEPTNHLDTEHISWLEETLRQRQVPILVISHNISFLEQTDRIFELSRLGITCFGGGYQGYITQKEEKLAAINKMAKTLEKARKVKVEKARRRDLTMQRLASRGEKQRASGSQPKILMDGKKQSAQVANSAVKAQNERQMAELDQKIQDVKSQLEQLKPQKWYTSEVQSTGRVKVHFEGFYHERIESEPITAQLFSGEHVWLKGANGSGKSTLLRLVLKAEHHSSVDDNLAVNGVCFYLDQYFSFLESDVSMLDAVCTHCESLNIPQARTLLAGIGFRRESVHQKVLALSGGEKMKLAMLIASHQTQASILLLDEPDNHLDLEAKQQLVKAINSYSGTVIVVSHDVGFIRHLTIHKTIELG</sequence>
<dbReference type="InterPro" id="IPR051309">
    <property type="entry name" value="ABCF_ATPase"/>
</dbReference>
<dbReference type="Proteomes" id="UP000029228">
    <property type="component" value="Unassembled WGS sequence"/>
</dbReference>
<dbReference type="GO" id="GO:0005524">
    <property type="term" value="F:ATP binding"/>
    <property type="evidence" value="ECO:0007669"/>
    <property type="project" value="UniProtKB-KW"/>
</dbReference>
<dbReference type="InterPro" id="IPR027417">
    <property type="entry name" value="P-loop_NTPase"/>
</dbReference>
<dbReference type="Gene3D" id="3.40.50.300">
    <property type="entry name" value="P-loop containing nucleotide triphosphate hydrolases"/>
    <property type="match status" value="2"/>
</dbReference>
<dbReference type="AlphaFoldDB" id="A0A090RNA7"/>
<feature type="domain" description="AAA+ ATPase" evidence="4">
    <location>
        <begin position="1"/>
        <end position="184"/>
    </location>
</feature>
<dbReference type="STRING" id="990268.JCM19235_5300"/>
<dbReference type="PANTHER" id="PTHR42855:SF2">
    <property type="entry name" value="DRUG RESISTANCE ABC TRANSPORTER,ATP-BINDING PROTEIN"/>
    <property type="match status" value="1"/>
</dbReference>
<keyword evidence="2" id="KW-0067">ATP-binding</keyword>
<evidence type="ECO:0000256" key="1">
    <source>
        <dbReference type="ARBA" id="ARBA00022741"/>
    </source>
</evidence>
<proteinExistence type="predicted"/>
<accession>A0A090RNA7</accession>
<dbReference type="PANTHER" id="PTHR42855">
    <property type="entry name" value="ABC TRANSPORTER ATP-BINDING SUBUNIT"/>
    <property type="match status" value="1"/>
</dbReference>
<reference evidence="5 6" key="1">
    <citation type="submission" date="2014-09" db="EMBL/GenBank/DDBJ databases">
        <title>Vibrio maritimus JCM 19235. (C45) whole genome shotgun sequence.</title>
        <authorList>
            <person name="Sawabe T."/>
            <person name="Meirelles P."/>
            <person name="Nakanishi M."/>
            <person name="Sayaka M."/>
            <person name="Hattori M."/>
            <person name="Ohkuma M."/>
        </authorList>
    </citation>
    <scope>NUCLEOTIDE SEQUENCE [LARGE SCALE GENOMIC DNA]</scope>
    <source>
        <strain evidence="6">JCM19235</strain>
    </source>
</reference>
<name>A0A090RNA7_9VIBR</name>
<evidence type="ECO:0000313" key="5">
    <source>
        <dbReference type="EMBL" id="GAL16751.1"/>
    </source>
</evidence>
<feature type="domain" description="AAA+ ATPase" evidence="4">
    <location>
        <begin position="330"/>
        <end position="493"/>
    </location>
</feature>
<dbReference type="InterPro" id="IPR003439">
    <property type="entry name" value="ABC_transporter-like_ATP-bd"/>
</dbReference>
<protein>
    <submittedName>
        <fullName evidence="5">ABC-type transport system ATPase component</fullName>
    </submittedName>
</protein>
<dbReference type="SMART" id="SM00382">
    <property type="entry name" value="AAA"/>
    <property type="match status" value="2"/>
</dbReference>